<dbReference type="Gene3D" id="3.10.50.40">
    <property type="match status" value="1"/>
</dbReference>
<evidence type="ECO:0000256" key="3">
    <source>
        <dbReference type="ARBA" id="ARBA00022729"/>
    </source>
</evidence>
<dbReference type="OrthoDB" id="13080at2"/>
<dbReference type="Pfam" id="PF13145">
    <property type="entry name" value="Rotamase_2"/>
    <property type="match status" value="1"/>
</dbReference>
<dbReference type="InterPro" id="IPR027304">
    <property type="entry name" value="Trigger_fact/SurA_dom_sf"/>
</dbReference>
<keyword evidence="4 6" id="KW-0697">Rotamase</keyword>
<protein>
    <recommendedName>
        <fullName evidence="2">peptidylprolyl isomerase</fullName>
        <ecNumber evidence="2">5.2.1.8</ecNumber>
    </recommendedName>
</protein>
<evidence type="ECO:0000256" key="5">
    <source>
        <dbReference type="ARBA" id="ARBA00023235"/>
    </source>
</evidence>
<feature type="domain" description="PpiC" evidence="7">
    <location>
        <begin position="128"/>
        <end position="227"/>
    </location>
</feature>
<evidence type="ECO:0000313" key="9">
    <source>
        <dbReference type="Proteomes" id="UP000218627"/>
    </source>
</evidence>
<dbReference type="SUPFAM" id="SSF109998">
    <property type="entry name" value="Triger factor/SurA peptide-binding domain-like"/>
    <property type="match status" value="1"/>
</dbReference>
<dbReference type="InterPro" id="IPR000297">
    <property type="entry name" value="PPIase_PpiC"/>
</dbReference>
<evidence type="ECO:0000256" key="6">
    <source>
        <dbReference type="PROSITE-ProRule" id="PRU00278"/>
    </source>
</evidence>
<comment type="catalytic activity">
    <reaction evidence="1">
        <text>[protein]-peptidylproline (omega=180) = [protein]-peptidylproline (omega=0)</text>
        <dbReference type="Rhea" id="RHEA:16237"/>
        <dbReference type="Rhea" id="RHEA-COMP:10747"/>
        <dbReference type="Rhea" id="RHEA-COMP:10748"/>
        <dbReference type="ChEBI" id="CHEBI:83833"/>
        <dbReference type="ChEBI" id="CHEBI:83834"/>
        <dbReference type="EC" id="5.2.1.8"/>
    </reaction>
</comment>
<reference evidence="9" key="1">
    <citation type="submission" date="2017-09" db="EMBL/GenBank/DDBJ databases">
        <authorList>
            <person name="Varghese N."/>
            <person name="Submissions S."/>
        </authorList>
    </citation>
    <scope>NUCLEOTIDE SEQUENCE [LARGE SCALE GENOMIC DNA]</scope>
    <source>
        <strain evidence="9">DSM 2913</strain>
    </source>
</reference>
<name>A0A285NN85_9AQUI</name>
<keyword evidence="5 6" id="KW-0413">Isomerase</keyword>
<dbReference type="SUPFAM" id="SSF54534">
    <property type="entry name" value="FKBP-like"/>
    <property type="match status" value="1"/>
</dbReference>
<dbReference type="Pfam" id="PF13623">
    <property type="entry name" value="SurA_N_2"/>
    <property type="match status" value="1"/>
</dbReference>
<dbReference type="RefSeq" id="WP_096600006.1">
    <property type="nucleotide sequence ID" value="NZ_OBEN01000001.1"/>
</dbReference>
<dbReference type="EC" id="5.2.1.8" evidence="2"/>
<dbReference type="PROSITE" id="PS50198">
    <property type="entry name" value="PPIC_PPIASE_2"/>
    <property type="match status" value="1"/>
</dbReference>
<dbReference type="PANTHER" id="PTHR47245:SF1">
    <property type="entry name" value="FOLDASE PROTEIN PRSA"/>
    <property type="match status" value="1"/>
</dbReference>
<accession>A0A285NN85</accession>
<dbReference type="GO" id="GO:0003755">
    <property type="term" value="F:peptidyl-prolyl cis-trans isomerase activity"/>
    <property type="evidence" value="ECO:0007669"/>
    <property type="project" value="UniProtKB-KW"/>
</dbReference>
<keyword evidence="9" id="KW-1185">Reference proteome</keyword>
<organism evidence="8 9">
    <name type="scientific">Hydrogenobacter hydrogenophilus</name>
    <dbReference type="NCBI Taxonomy" id="35835"/>
    <lineage>
        <taxon>Bacteria</taxon>
        <taxon>Pseudomonadati</taxon>
        <taxon>Aquificota</taxon>
        <taxon>Aquificia</taxon>
        <taxon>Aquificales</taxon>
        <taxon>Aquificaceae</taxon>
        <taxon>Hydrogenobacter</taxon>
    </lineage>
</organism>
<evidence type="ECO:0000259" key="7">
    <source>
        <dbReference type="PROSITE" id="PS50198"/>
    </source>
</evidence>
<evidence type="ECO:0000256" key="1">
    <source>
        <dbReference type="ARBA" id="ARBA00000971"/>
    </source>
</evidence>
<dbReference type="EMBL" id="OBEN01000001">
    <property type="protein sequence ID" value="SNZ10994.1"/>
    <property type="molecule type" value="Genomic_DNA"/>
</dbReference>
<dbReference type="Proteomes" id="UP000218627">
    <property type="component" value="Unassembled WGS sequence"/>
</dbReference>
<evidence type="ECO:0000256" key="2">
    <source>
        <dbReference type="ARBA" id="ARBA00013194"/>
    </source>
</evidence>
<dbReference type="InterPro" id="IPR050245">
    <property type="entry name" value="PrsA_foldase"/>
</dbReference>
<dbReference type="InterPro" id="IPR046357">
    <property type="entry name" value="PPIase_dom_sf"/>
</dbReference>
<dbReference type="AlphaFoldDB" id="A0A285NN85"/>
<evidence type="ECO:0000256" key="4">
    <source>
        <dbReference type="ARBA" id="ARBA00023110"/>
    </source>
</evidence>
<keyword evidence="3" id="KW-0732">Signal</keyword>
<evidence type="ECO:0000313" key="8">
    <source>
        <dbReference type="EMBL" id="SNZ10994.1"/>
    </source>
</evidence>
<dbReference type="Gene3D" id="1.10.4030.10">
    <property type="entry name" value="Porin chaperone SurA, peptide-binding domain"/>
    <property type="match status" value="1"/>
</dbReference>
<proteinExistence type="predicted"/>
<sequence>MLQKVLFLLLVVLSLSYGSVVAKINSKVITKEELTNAFNAYWREIIHLPIAQATKKDMREFLIEYVRSQIIQQEAKKMGISVKESELREYIQKNIGSEKLSEAVKELVKTEIITNKIIDRIAKDIEVNDKQVIAYYYLNLRDFKLPAQVLVKRFLVDDLDTANEVYYRLSAGKSVENLKSVREGEPMWYSIQTLPEIVKEQLYPYEIGKVSKPIDTGAGYLILKIVDKRGGGIMPLESAKPLVRERLLKEKRQEVFREWFQRVSKDYRVEFFFWQL</sequence>
<gene>
    <name evidence="8" type="ORF">SAMN06265353_0110</name>
</gene>
<dbReference type="PANTHER" id="PTHR47245">
    <property type="entry name" value="PEPTIDYLPROLYL ISOMERASE"/>
    <property type="match status" value="1"/>
</dbReference>